<protein>
    <recommendedName>
        <fullName evidence="4">Small basic protein</fullName>
    </recommendedName>
</protein>
<dbReference type="NCBIfam" id="TIGR04137">
    <property type="entry name" value="Chlam_Ver_rRNA"/>
    <property type="match status" value="1"/>
</dbReference>
<feature type="region of interest" description="Disordered" evidence="1">
    <location>
        <begin position="37"/>
        <end position="70"/>
    </location>
</feature>
<keyword evidence="3" id="KW-1185">Reference proteome</keyword>
<proteinExistence type="predicted"/>
<evidence type="ECO:0000313" key="3">
    <source>
        <dbReference type="Proteomes" id="UP000320386"/>
    </source>
</evidence>
<dbReference type="RefSeq" id="WP_145445441.1">
    <property type="nucleotide sequence ID" value="NZ_CP036280.1"/>
</dbReference>
<evidence type="ECO:0000256" key="1">
    <source>
        <dbReference type="SAM" id="MobiDB-lite"/>
    </source>
</evidence>
<dbReference type="Proteomes" id="UP000320386">
    <property type="component" value="Chromosome"/>
</dbReference>
<sequence length="70" mass="7740">MSLDRSLRSASGLSRHRNVLTRAERVAKMAAAGKFDMEKDNPVGLPKLANRKLVTGKSSKKKKTDEAEEK</sequence>
<reference evidence="2 3" key="1">
    <citation type="submission" date="2019-02" db="EMBL/GenBank/DDBJ databases">
        <title>Deep-cultivation of Planctomycetes and their phenomic and genomic characterization uncovers novel biology.</title>
        <authorList>
            <person name="Wiegand S."/>
            <person name="Jogler M."/>
            <person name="Boedeker C."/>
            <person name="Pinto D."/>
            <person name="Vollmers J."/>
            <person name="Rivas-Marin E."/>
            <person name="Kohn T."/>
            <person name="Peeters S.H."/>
            <person name="Heuer A."/>
            <person name="Rast P."/>
            <person name="Oberbeckmann S."/>
            <person name="Bunk B."/>
            <person name="Jeske O."/>
            <person name="Meyerdierks A."/>
            <person name="Storesund J.E."/>
            <person name="Kallscheuer N."/>
            <person name="Luecker S."/>
            <person name="Lage O.M."/>
            <person name="Pohl T."/>
            <person name="Merkel B.J."/>
            <person name="Hornburger P."/>
            <person name="Mueller R.-W."/>
            <person name="Bruemmer F."/>
            <person name="Labrenz M."/>
            <person name="Spormann A.M."/>
            <person name="Op den Camp H."/>
            <person name="Overmann J."/>
            <person name="Amann R."/>
            <person name="Jetten M.S.M."/>
            <person name="Mascher T."/>
            <person name="Medema M.H."/>
            <person name="Devos D.P."/>
            <person name="Kaster A.-K."/>
            <person name="Ovreas L."/>
            <person name="Rohde M."/>
            <person name="Galperin M.Y."/>
            <person name="Jogler C."/>
        </authorList>
    </citation>
    <scope>NUCLEOTIDE SEQUENCE [LARGE SCALE GENOMIC DNA]</scope>
    <source>
        <strain evidence="2 3">Pan265</strain>
    </source>
</reference>
<accession>A0A518BWD7</accession>
<dbReference type="AlphaFoldDB" id="A0A518BWD7"/>
<organism evidence="2 3">
    <name type="scientific">Mucisphaera calidilacus</name>
    <dbReference type="NCBI Taxonomy" id="2527982"/>
    <lineage>
        <taxon>Bacteria</taxon>
        <taxon>Pseudomonadati</taxon>
        <taxon>Planctomycetota</taxon>
        <taxon>Phycisphaerae</taxon>
        <taxon>Phycisphaerales</taxon>
        <taxon>Phycisphaeraceae</taxon>
        <taxon>Mucisphaera</taxon>
    </lineage>
</organism>
<name>A0A518BWD7_9BACT</name>
<gene>
    <name evidence="2" type="ORF">Pan265_11360</name>
</gene>
<evidence type="ECO:0008006" key="4">
    <source>
        <dbReference type="Google" id="ProtNLM"/>
    </source>
</evidence>
<dbReference type="EMBL" id="CP036280">
    <property type="protein sequence ID" value="QDU71287.1"/>
    <property type="molecule type" value="Genomic_DNA"/>
</dbReference>
<dbReference type="InterPro" id="IPR026405">
    <property type="entry name" value="Chlam/Ver/Plancto_rRNA"/>
</dbReference>
<evidence type="ECO:0000313" key="2">
    <source>
        <dbReference type="EMBL" id="QDU71287.1"/>
    </source>
</evidence>
<dbReference type="OrthoDB" id="291303at2"/>
<dbReference type="KEGG" id="mcad:Pan265_11360"/>